<feature type="region of interest" description="Disordered" evidence="2">
    <location>
        <begin position="1"/>
        <end position="37"/>
    </location>
</feature>
<evidence type="ECO:0000313" key="4">
    <source>
        <dbReference type="EMBL" id="MDS1271359.1"/>
    </source>
</evidence>
<dbReference type="EMBL" id="JAVLVT010000005">
    <property type="protein sequence ID" value="MDS1271359.1"/>
    <property type="molecule type" value="Genomic_DNA"/>
</dbReference>
<dbReference type="RefSeq" id="WP_310912884.1">
    <property type="nucleotide sequence ID" value="NZ_JAVLVT010000005.1"/>
</dbReference>
<dbReference type="Proteomes" id="UP001250214">
    <property type="component" value="Unassembled WGS sequence"/>
</dbReference>
<proteinExistence type="predicted"/>
<feature type="domain" description="Amidohydrolase-related" evidence="3">
    <location>
        <begin position="55"/>
        <end position="325"/>
    </location>
</feature>
<dbReference type="SUPFAM" id="SSF51556">
    <property type="entry name" value="Metallo-dependent hydrolases"/>
    <property type="match status" value="1"/>
</dbReference>
<evidence type="ECO:0000256" key="1">
    <source>
        <dbReference type="ARBA" id="ARBA00023239"/>
    </source>
</evidence>
<evidence type="ECO:0000259" key="3">
    <source>
        <dbReference type="Pfam" id="PF04909"/>
    </source>
</evidence>
<comment type="caution">
    <text evidence="4">The sequence shown here is derived from an EMBL/GenBank/DDBJ whole genome shotgun (WGS) entry which is preliminary data.</text>
</comment>
<name>A0ABU2H928_9ACTN</name>
<dbReference type="InterPro" id="IPR006680">
    <property type="entry name" value="Amidohydro-rel"/>
</dbReference>
<dbReference type="CDD" id="cd01292">
    <property type="entry name" value="metallo-dependent_hydrolases"/>
    <property type="match status" value="1"/>
</dbReference>
<keyword evidence="1" id="KW-0456">Lyase</keyword>
<gene>
    <name evidence="4" type="ORF">RIF23_13735</name>
</gene>
<dbReference type="InterPro" id="IPR032466">
    <property type="entry name" value="Metal_Hydrolase"/>
</dbReference>
<protein>
    <submittedName>
        <fullName evidence="4">Amidohydrolase family protein</fullName>
    </submittedName>
</protein>
<dbReference type="Pfam" id="PF04909">
    <property type="entry name" value="Amidohydro_2"/>
    <property type="match status" value="1"/>
</dbReference>
<dbReference type="Gene3D" id="3.20.20.140">
    <property type="entry name" value="Metal-dependent hydrolases"/>
    <property type="match status" value="1"/>
</dbReference>
<accession>A0ABU2H928</accession>
<sequence length="336" mass="37087">MCVSGTPDPTGTLGHSRAAAPHDGAEPPPGAGPTADDDSAPVVEFWRALGLPGLVDVHTHFMPQRVLDKVWAYFDAAGPLVGRAWPITYREAEHRRLERLRAYGVRAFSSLVYPHKPQMAAWLNAWAGDFAARTPDCVHTATFYPEPGAGDYMVAALDSGARIVKAHVQVGDYDPRSRLLDPVWAALQERQTPVVIHCGSGPMPGSYTGPGPIREVLARFPRLYLVVAHLGLPEYRSFLDLVERYPNVYLDTTMVFTEFTERTTPFPRDELPRLRALGHRVLFGSDFPNIPYPYVEALQALVRLELGSDWLRAVCHDNAAALLGLDLDTSPGFPNR</sequence>
<organism evidence="4 5">
    <name type="scientific">Lipingzhangella rawalii</name>
    <dbReference type="NCBI Taxonomy" id="2055835"/>
    <lineage>
        <taxon>Bacteria</taxon>
        <taxon>Bacillati</taxon>
        <taxon>Actinomycetota</taxon>
        <taxon>Actinomycetes</taxon>
        <taxon>Streptosporangiales</taxon>
        <taxon>Nocardiopsidaceae</taxon>
        <taxon>Lipingzhangella</taxon>
    </lineage>
</organism>
<dbReference type="PANTHER" id="PTHR21240:SF28">
    <property type="entry name" value="ISO-OROTATE DECARBOXYLASE (EUROFUNG)"/>
    <property type="match status" value="1"/>
</dbReference>
<dbReference type="InterPro" id="IPR032465">
    <property type="entry name" value="ACMSD"/>
</dbReference>
<keyword evidence="5" id="KW-1185">Reference proteome</keyword>
<dbReference type="PANTHER" id="PTHR21240">
    <property type="entry name" value="2-AMINO-3-CARBOXYLMUCONATE-6-SEMIALDEHYDE DECARBOXYLASE"/>
    <property type="match status" value="1"/>
</dbReference>
<evidence type="ECO:0000256" key="2">
    <source>
        <dbReference type="SAM" id="MobiDB-lite"/>
    </source>
</evidence>
<reference evidence="5" key="1">
    <citation type="submission" date="2023-07" db="EMBL/GenBank/DDBJ databases">
        <title>Novel species in the genus Lipingzhangella isolated from Sambhar Salt Lake.</title>
        <authorList>
            <person name="Jiya N."/>
            <person name="Kajale S."/>
            <person name="Sharma A."/>
        </authorList>
    </citation>
    <scope>NUCLEOTIDE SEQUENCE [LARGE SCALE GENOMIC DNA]</scope>
    <source>
        <strain evidence="5">LS1_29</strain>
    </source>
</reference>
<evidence type="ECO:0000313" key="5">
    <source>
        <dbReference type="Proteomes" id="UP001250214"/>
    </source>
</evidence>